<organism evidence="1 2">
    <name type="scientific">Pedobacter cryoconitis</name>
    <dbReference type="NCBI Taxonomy" id="188932"/>
    <lineage>
        <taxon>Bacteria</taxon>
        <taxon>Pseudomonadati</taxon>
        <taxon>Bacteroidota</taxon>
        <taxon>Sphingobacteriia</taxon>
        <taxon>Sphingobacteriales</taxon>
        <taxon>Sphingobacteriaceae</taxon>
        <taxon>Pedobacter</taxon>
    </lineage>
</organism>
<dbReference type="AlphaFoldDB" id="A0A7X0MHC7"/>
<evidence type="ECO:0000313" key="2">
    <source>
        <dbReference type="Proteomes" id="UP000521017"/>
    </source>
</evidence>
<name>A0A7X0MHC7_9SPHI</name>
<dbReference type="Proteomes" id="UP000521017">
    <property type="component" value="Unassembled WGS sequence"/>
</dbReference>
<gene>
    <name evidence="1" type="ORF">HDF25_000843</name>
</gene>
<reference evidence="1 2" key="1">
    <citation type="submission" date="2020-08" db="EMBL/GenBank/DDBJ databases">
        <title>Genomic Encyclopedia of Type Strains, Phase IV (KMG-V): Genome sequencing to study the core and pangenomes of soil and plant-associated prokaryotes.</title>
        <authorList>
            <person name="Whitman W."/>
        </authorList>
    </citation>
    <scope>NUCLEOTIDE SEQUENCE [LARGE SCALE GENOMIC DNA]</scope>
    <source>
        <strain evidence="1 2">M2T3</strain>
    </source>
</reference>
<comment type="caution">
    <text evidence="1">The sequence shown here is derived from an EMBL/GenBank/DDBJ whole genome shotgun (WGS) entry which is preliminary data.</text>
</comment>
<sequence>MEIIKNIYKLLGIVQHIDLLRLEEGAKQYLIQLNISFEILSAKPTALKIKTRQWKCRSGNYAEIPKLITVTQELFQRFMTDIPVTVHPISYIPAVVDDVGPEWVNDKMTQTGVTITDLQRDTGVDKMNLTSWIEGIYPMSQDVKAMFFYYFESAGHRLNQRTNSSEFKEPCYN</sequence>
<accession>A0A7X0MHC7</accession>
<dbReference type="EMBL" id="JACHCC010000002">
    <property type="protein sequence ID" value="MBB6498706.1"/>
    <property type="molecule type" value="Genomic_DNA"/>
</dbReference>
<protein>
    <submittedName>
        <fullName evidence="1">Uncharacterized protein</fullName>
    </submittedName>
</protein>
<evidence type="ECO:0000313" key="1">
    <source>
        <dbReference type="EMBL" id="MBB6498706.1"/>
    </source>
</evidence>
<dbReference type="RefSeq" id="WP_184623073.1">
    <property type="nucleotide sequence ID" value="NZ_JACHCC010000002.1"/>
</dbReference>
<proteinExistence type="predicted"/>